<dbReference type="Pfam" id="PF13751">
    <property type="entry name" value="DDE_Tnp_1_6"/>
    <property type="match status" value="1"/>
</dbReference>
<dbReference type="NCBIfam" id="NF033551">
    <property type="entry name" value="transpos_IS1182"/>
    <property type="match status" value="1"/>
</dbReference>
<sequence length="508" mass="57763">MQGRKQFTDQLVTQFRLSERVPPHNLYRRLNELLNWSFLYEATHDLYSHTGQPSLDPVVFFKLLLVGHLENITSTRRLLEHCALRLDILLFLGYELDEELPWHSTLSRTRQLYPAALFEQLFDQVFHLCVAQGLVKGDTQVVDSAPVKANASLDSLCEKQPIKAPPARMRVVDQPALTSPSPPSLTLAATPAYQLRRVATRHARWQAAPHHFLGARHAKARLISNKTHYSPTDPEARISIKPGKARALNYVCNLAVDTAQGVISHVQADFADSRDSVHLPVLVHQLHQRLRANGLYWHEVLADTGYSNGANYALLEQQGITPWIPVFSRYKPSLDGFTYQAETDSFWCPAGKELPFKDYDKNRDGGLLKLYRASARDCRVCPQKASCIPNTERRQIVRTAYDPQYHRALRRQQSQQGQRMRLLRQSTVEPVFGSLLHHYGLRRVSARGRANAHKTMLLAAVSYNLKKLLKYHPAQTLARVVALPKPPPPPRHLPFRLRIRGLQTGKLS</sequence>
<dbReference type="EMBL" id="BMHT01000022">
    <property type="protein sequence ID" value="GGF28975.1"/>
    <property type="molecule type" value="Genomic_DNA"/>
</dbReference>
<dbReference type="PANTHER" id="PTHR33408">
    <property type="entry name" value="TRANSPOSASE"/>
    <property type="match status" value="1"/>
</dbReference>
<dbReference type="InterPro" id="IPR008490">
    <property type="entry name" value="Transposase_InsH_N"/>
</dbReference>
<protein>
    <submittedName>
        <fullName evidence="3">Transposase</fullName>
    </submittedName>
</protein>
<evidence type="ECO:0000259" key="2">
    <source>
        <dbReference type="Pfam" id="PF13751"/>
    </source>
</evidence>
<feature type="domain" description="Transposase InsH N-terminal" evidence="1">
    <location>
        <begin position="16"/>
        <end position="111"/>
    </location>
</feature>
<feature type="domain" description="Transposase DDE" evidence="2">
    <location>
        <begin position="348"/>
        <end position="469"/>
    </location>
</feature>
<reference evidence="4" key="1">
    <citation type="journal article" date="2019" name="Int. J. Syst. Evol. Microbiol.">
        <title>The Global Catalogue of Microorganisms (GCM) 10K type strain sequencing project: providing services to taxonomists for standard genome sequencing and annotation.</title>
        <authorList>
            <consortium name="The Broad Institute Genomics Platform"/>
            <consortium name="The Broad Institute Genome Sequencing Center for Infectious Disease"/>
            <person name="Wu L."/>
            <person name="Ma J."/>
        </authorList>
    </citation>
    <scope>NUCLEOTIDE SEQUENCE [LARGE SCALE GENOMIC DNA]</scope>
    <source>
        <strain evidence="4">CGMCC 1.15197</strain>
    </source>
</reference>
<evidence type="ECO:0000259" key="1">
    <source>
        <dbReference type="Pfam" id="PF05598"/>
    </source>
</evidence>
<evidence type="ECO:0000313" key="3">
    <source>
        <dbReference type="EMBL" id="GGF28975.1"/>
    </source>
</evidence>
<accession>A0ABQ1UZD5</accession>
<comment type="caution">
    <text evidence="3">The sequence shown here is derived from an EMBL/GenBank/DDBJ whole genome shotgun (WGS) entry which is preliminary data.</text>
</comment>
<proteinExistence type="predicted"/>
<gene>
    <name evidence="3" type="ORF">GCM10011383_45880</name>
</gene>
<dbReference type="Proteomes" id="UP000632273">
    <property type="component" value="Unassembled WGS sequence"/>
</dbReference>
<dbReference type="InterPro" id="IPR047629">
    <property type="entry name" value="IS1182_transpos"/>
</dbReference>
<evidence type="ECO:0000313" key="4">
    <source>
        <dbReference type="Proteomes" id="UP000632273"/>
    </source>
</evidence>
<dbReference type="PANTHER" id="PTHR33408:SF4">
    <property type="entry name" value="TRANSPOSASE DDE DOMAIN-CONTAINING PROTEIN"/>
    <property type="match status" value="1"/>
</dbReference>
<keyword evidence="4" id="KW-1185">Reference proteome</keyword>
<dbReference type="Pfam" id="PF05598">
    <property type="entry name" value="DUF772"/>
    <property type="match status" value="1"/>
</dbReference>
<name>A0ABQ1UZD5_9BACT</name>
<dbReference type="RefSeq" id="WP_188816446.1">
    <property type="nucleotide sequence ID" value="NZ_BMHT01000022.1"/>
</dbReference>
<dbReference type="InterPro" id="IPR025668">
    <property type="entry name" value="Tnp_DDE_dom"/>
</dbReference>
<organism evidence="3 4">
    <name type="scientific">Hymenobacter cavernae</name>
    <dbReference type="NCBI Taxonomy" id="2044852"/>
    <lineage>
        <taxon>Bacteria</taxon>
        <taxon>Pseudomonadati</taxon>
        <taxon>Bacteroidota</taxon>
        <taxon>Cytophagia</taxon>
        <taxon>Cytophagales</taxon>
        <taxon>Hymenobacteraceae</taxon>
        <taxon>Hymenobacter</taxon>
    </lineage>
</organism>